<dbReference type="InterPro" id="IPR043504">
    <property type="entry name" value="Peptidase_S1_PA_chymotrypsin"/>
</dbReference>
<dbReference type="Bgee" id="FBgn0191186">
    <property type="expression patterns" value="Expressed in male reproductive system and 3 other cell types or tissues"/>
</dbReference>
<keyword evidence="5 8" id="KW-0720">Serine protease</keyword>
<organism evidence="12 13">
    <name type="scientific">Drosophila simulans</name>
    <name type="common">Fruit fly</name>
    <dbReference type="NCBI Taxonomy" id="7240"/>
    <lineage>
        <taxon>Eukaryota</taxon>
        <taxon>Metazoa</taxon>
        <taxon>Ecdysozoa</taxon>
        <taxon>Arthropoda</taxon>
        <taxon>Hexapoda</taxon>
        <taxon>Insecta</taxon>
        <taxon>Pterygota</taxon>
        <taxon>Neoptera</taxon>
        <taxon>Endopterygota</taxon>
        <taxon>Diptera</taxon>
        <taxon>Brachycera</taxon>
        <taxon>Muscomorpha</taxon>
        <taxon>Ephydroidea</taxon>
        <taxon>Drosophilidae</taxon>
        <taxon>Drosophila</taxon>
        <taxon>Sophophora</taxon>
    </lineage>
</organism>
<dbReference type="PANTHER" id="PTHR24258:SF136">
    <property type="entry name" value="GH06673P-RELATED"/>
    <property type="match status" value="1"/>
</dbReference>
<keyword evidence="3 8" id="KW-0645">Protease</keyword>
<feature type="chain" id="PRO_5002821611" evidence="10">
    <location>
        <begin position="19"/>
        <end position="464"/>
    </location>
</feature>
<reference evidence="12 13" key="1">
    <citation type="journal article" date="2007" name="Nature">
        <title>Evolution of genes and genomes on the Drosophila phylogeny.</title>
        <authorList>
            <consortium name="Drosophila 12 Genomes Consortium"/>
            <person name="Clark A.G."/>
            <person name="Eisen M.B."/>
            <person name="Smith D.R."/>
            <person name="Bergman C.M."/>
            <person name="Oliver B."/>
            <person name="Markow T.A."/>
            <person name="Kaufman T.C."/>
            <person name="Kellis M."/>
            <person name="Gelbart W."/>
            <person name="Iyer V.N."/>
            <person name="Pollard D.A."/>
            <person name="Sackton T.B."/>
            <person name="Larracuente A.M."/>
            <person name="Singh N.D."/>
            <person name="Abad J.P."/>
            <person name="Abt D.N."/>
            <person name="Adryan B."/>
            <person name="Aguade M."/>
            <person name="Akashi H."/>
            <person name="Anderson W.W."/>
            <person name="Aquadro C.F."/>
            <person name="Ardell D.H."/>
            <person name="Arguello R."/>
            <person name="Artieri C.G."/>
            <person name="Barbash D.A."/>
            <person name="Barker D."/>
            <person name="Barsanti P."/>
            <person name="Batterham P."/>
            <person name="Batzoglou S."/>
            <person name="Begun D."/>
            <person name="Bhutkar A."/>
            <person name="Blanco E."/>
            <person name="Bosak S.A."/>
            <person name="Bradley R.K."/>
            <person name="Brand A.D."/>
            <person name="Brent M.R."/>
            <person name="Brooks A.N."/>
            <person name="Brown R.H."/>
            <person name="Butlin R.K."/>
            <person name="Caggese C."/>
            <person name="Calvi B.R."/>
            <person name="Bernardo de Carvalho A."/>
            <person name="Caspi A."/>
            <person name="Castrezana S."/>
            <person name="Celniker S.E."/>
            <person name="Chang J.L."/>
            <person name="Chapple C."/>
            <person name="Chatterji S."/>
            <person name="Chinwalla A."/>
            <person name="Civetta A."/>
            <person name="Clifton S.W."/>
            <person name="Comeron J.M."/>
            <person name="Costello J.C."/>
            <person name="Coyne J.A."/>
            <person name="Daub J."/>
            <person name="David R.G."/>
            <person name="Delcher A.L."/>
            <person name="Delehaunty K."/>
            <person name="Do C.B."/>
            <person name="Ebling H."/>
            <person name="Edwards K."/>
            <person name="Eickbush T."/>
            <person name="Evans J.D."/>
            <person name="Filipski A."/>
            <person name="Findeiss S."/>
            <person name="Freyhult E."/>
            <person name="Fulton L."/>
            <person name="Fulton R."/>
            <person name="Garcia A.C."/>
            <person name="Gardiner A."/>
            <person name="Garfield D.A."/>
            <person name="Garvin B.E."/>
            <person name="Gibson G."/>
            <person name="Gilbert D."/>
            <person name="Gnerre S."/>
            <person name="Godfrey J."/>
            <person name="Good R."/>
            <person name="Gotea V."/>
            <person name="Gravely B."/>
            <person name="Greenberg A.J."/>
            <person name="Griffiths-Jones S."/>
            <person name="Gross S."/>
            <person name="Guigo R."/>
            <person name="Gustafson E.A."/>
            <person name="Haerty W."/>
            <person name="Hahn M.W."/>
            <person name="Halligan D.L."/>
            <person name="Halpern A.L."/>
            <person name="Halter G.M."/>
            <person name="Han M.V."/>
            <person name="Heger A."/>
            <person name="Hillier L."/>
            <person name="Hinrichs A.S."/>
            <person name="Holmes I."/>
            <person name="Hoskins R.A."/>
            <person name="Hubisz M.J."/>
            <person name="Hultmark D."/>
            <person name="Huntley M.A."/>
            <person name="Jaffe D.B."/>
            <person name="Jagadeeshan S."/>
            <person name="Jeck W.R."/>
            <person name="Johnson J."/>
            <person name="Jones C.D."/>
            <person name="Jordan W.C."/>
            <person name="Karpen G.H."/>
            <person name="Kataoka E."/>
            <person name="Keightley P.D."/>
            <person name="Kheradpour P."/>
            <person name="Kirkness E.F."/>
            <person name="Koerich L.B."/>
            <person name="Kristiansen K."/>
            <person name="Kudrna D."/>
            <person name="Kulathinal R.J."/>
            <person name="Kumar S."/>
            <person name="Kwok R."/>
            <person name="Lander E."/>
            <person name="Langley C.H."/>
            <person name="Lapoint R."/>
            <person name="Lazzaro B.P."/>
            <person name="Lee S.J."/>
            <person name="Levesque L."/>
            <person name="Li R."/>
            <person name="Lin C.F."/>
            <person name="Lin M.F."/>
            <person name="Lindblad-Toh K."/>
            <person name="Llopart A."/>
            <person name="Long M."/>
            <person name="Low L."/>
            <person name="Lozovsky E."/>
            <person name="Lu J."/>
            <person name="Luo M."/>
            <person name="Machado C.A."/>
            <person name="Makalowski W."/>
            <person name="Marzo M."/>
            <person name="Matsuda M."/>
            <person name="Matzkin L."/>
            <person name="McAllister B."/>
            <person name="McBride C.S."/>
            <person name="McKernan B."/>
            <person name="McKernan K."/>
            <person name="Mendez-Lago M."/>
            <person name="Minx P."/>
            <person name="Mollenhauer M.U."/>
            <person name="Montooth K."/>
            <person name="Mount S.M."/>
            <person name="Mu X."/>
            <person name="Myers E."/>
            <person name="Negre B."/>
            <person name="Newfeld S."/>
            <person name="Nielsen R."/>
            <person name="Noor M.A."/>
            <person name="O'Grady P."/>
            <person name="Pachter L."/>
            <person name="Papaceit M."/>
            <person name="Parisi M.J."/>
            <person name="Parisi M."/>
            <person name="Parts L."/>
            <person name="Pedersen J.S."/>
            <person name="Pesole G."/>
            <person name="Phillippy A.M."/>
            <person name="Ponting C.P."/>
            <person name="Pop M."/>
            <person name="Porcelli D."/>
            <person name="Powell J.R."/>
            <person name="Prohaska S."/>
            <person name="Pruitt K."/>
            <person name="Puig M."/>
            <person name="Quesneville H."/>
            <person name="Ram K.R."/>
            <person name="Rand D."/>
            <person name="Rasmussen M.D."/>
            <person name="Reed L.K."/>
            <person name="Reenan R."/>
            <person name="Reily A."/>
            <person name="Remington K.A."/>
            <person name="Rieger T.T."/>
            <person name="Ritchie M.G."/>
            <person name="Robin C."/>
            <person name="Rogers Y.H."/>
            <person name="Rohde C."/>
            <person name="Rozas J."/>
            <person name="Rubenfield M.J."/>
            <person name="Ruiz A."/>
            <person name="Russo S."/>
            <person name="Salzberg S.L."/>
            <person name="Sanchez-Gracia A."/>
            <person name="Saranga D.J."/>
            <person name="Sato H."/>
            <person name="Schaeffer S.W."/>
            <person name="Schatz M.C."/>
            <person name="Schlenke T."/>
            <person name="Schwartz R."/>
            <person name="Segarra C."/>
            <person name="Singh R.S."/>
            <person name="Sirot L."/>
            <person name="Sirota M."/>
            <person name="Sisneros N.B."/>
            <person name="Smith C.D."/>
            <person name="Smith T.F."/>
            <person name="Spieth J."/>
            <person name="Stage D.E."/>
            <person name="Stark A."/>
            <person name="Stephan W."/>
            <person name="Strausberg R.L."/>
            <person name="Strempel S."/>
            <person name="Sturgill D."/>
            <person name="Sutton G."/>
            <person name="Sutton G.G."/>
            <person name="Tao W."/>
            <person name="Teichmann S."/>
            <person name="Tobari Y.N."/>
            <person name="Tomimura Y."/>
            <person name="Tsolas J.M."/>
            <person name="Valente V.L."/>
            <person name="Venter E."/>
            <person name="Venter J.C."/>
            <person name="Vicario S."/>
            <person name="Vieira F.G."/>
            <person name="Vilella A.J."/>
            <person name="Villasante A."/>
            <person name="Walenz B."/>
            <person name="Wang J."/>
            <person name="Wasserman M."/>
            <person name="Watts T."/>
            <person name="Wilson D."/>
            <person name="Wilson R.K."/>
            <person name="Wing R.A."/>
            <person name="Wolfner M.F."/>
            <person name="Wong A."/>
            <person name="Wong G.K."/>
            <person name="Wu C.I."/>
            <person name="Wu G."/>
            <person name="Yamamoto D."/>
            <person name="Yang H.P."/>
            <person name="Yang S.P."/>
            <person name="Yorke J.A."/>
            <person name="Yoshida K."/>
            <person name="Zdobnov E."/>
            <person name="Zhang P."/>
            <person name="Zhang Y."/>
            <person name="Zimin A.V."/>
            <person name="Baldwin J."/>
            <person name="Abdouelleil A."/>
            <person name="Abdulkadir J."/>
            <person name="Abebe A."/>
            <person name="Abera B."/>
            <person name="Abreu J."/>
            <person name="Acer S.C."/>
            <person name="Aftuck L."/>
            <person name="Alexander A."/>
            <person name="An P."/>
            <person name="Anderson E."/>
            <person name="Anderson S."/>
            <person name="Arachi H."/>
            <person name="Azer M."/>
            <person name="Bachantsang P."/>
            <person name="Barry A."/>
            <person name="Bayul T."/>
            <person name="Berlin A."/>
            <person name="Bessette D."/>
            <person name="Bloom T."/>
            <person name="Blye J."/>
            <person name="Boguslavskiy L."/>
            <person name="Bonnet C."/>
            <person name="Boukhgalter B."/>
            <person name="Bourzgui I."/>
            <person name="Brown A."/>
            <person name="Cahill P."/>
            <person name="Channer S."/>
            <person name="Cheshatsang Y."/>
            <person name="Chuda L."/>
            <person name="Citroen M."/>
            <person name="Collymore A."/>
            <person name="Cooke P."/>
            <person name="Costello M."/>
            <person name="D'Aco K."/>
            <person name="Daza R."/>
            <person name="De Haan G."/>
            <person name="DeGray S."/>
            <person name="DeMaso C."/>
            <person name="Dhargay N."/>
            <person name="Dooley K."/>
            <person name="Dooley E."/>
            <person name="Doricent M."/>
            <person name="Dorje P."/>
            <person name="Dorjee K."/>
            <person name="Dupes A."/>
            <person name="Elong R."/>
            <person name="Falk J."/>
            <person name="Farina A."/>
            <person name="Faro S."/>
            <person name="Ferguson D."/>
            <person name="Fisher S."/>
            <person name="Foley C.D."/>
            <person name="Franke A."/>
            <person name="Friedrich D."/>
            <person name="Gadbois L."/>
            <person name="Gearin G."/>
            <person name="Gearin C.R."/>
            <person name="Giannoukos G."/>
            <person name="Goode T."/>
            <person name="Graham J."/>
            <person name="Grandbois E."/>
            <person name="Grewal S."/>
            <person name="Gyaltsen K."/>
            <person name="Hafez N."/>
            <person name="Hagos B."/>
            <person name="Hall J."/>
            <person name="Henson C."/>
            <person name="Hollinger A."/>
            <person name="Honan T."/>
            <person name="Huard M.D."/>
            <person name="Hughes L."/>
            <person name="Hurhula B."/>
            <person name="Husby M.E."/>
            <person name="Kamat A."/>
            <person name="Kanga B."/>
            <person name="Kashin S."/>
            <person name="Khazanovich D."/>
            <person name="Kisner P."/>
            <person name="Lance K."/>
            <person name="Lara M."/>
            <person name="Lee W."/>
            <person name="Lennon N."/>
            <person name="Letendre F."/>
            <person name="LeVine R."/>
            <person name="Lipovsky A."/>
            <person name="Liu X."/>
            <person name="Liu J."/>
            <person name="Liu S."/>
            <person name="Lokyitsang T."/>
            <person name="Lokyitsang Y."/>
            <person name="Lubonja R."/>
            <person name="Lui A."/>
            <person name="MacDonald P."/>
            <person name="Magnisalis V."/>
            <person name="Maru K."/>
            <person name="Matthews C."/>
            <person name="McCusker W."/>
            <person name="McDonough S."/>
            <person name="Mehta T."/>
            <person name="Meldrim J."/>
            <person name="Meneus L."/>
            <person name="Mihai O."/>
            <person name="Mihalev A."/>
            <person name="Mihova T."/>
            <person name="Mittelman R."/>
            <person name="Mlenga V."/>
            <person name="Montmayeur A."/>
            <person name="Mulrain L."/>
            <person name="Navidi A."/>
            <person name="Naylor J."/>
            <person name="Negash T."/>
            <person name="Nguyen T."/>
            <person name="Nguyen N."/>
            <person name="Nicol R."/>
            <person name="Norbu C."/>
            <person name="Norbu N."/>
            <person name="Novod N."/>
            <person name="O'Neill B."/>
            <person name="Osman S."/>
            <person name="Markiewicz E."/>
            <person name="Oyono O.L."/>
            <person name="Patti C."/>
            <person name="Phunkhang P."/>
            <person name="Pierre F."/>
            <person name="Priest M."/>
            <person name="Raghuraman S."/>
            <person name="Rege F."/>
            <person name="Reyes R."/>
            <person name="Rise C."/>
            <person name="Rogov P."/>
            <person name="Ross K."/>
            <person name="Ryan E."/>
            <person name="Settipalli S."/>
            <person name="Shea T."/>
            <person name="Sherpa N."/>
            <person name="Shi L."/>
            <person name="Shih D."/>
            <person name="Sparrow T."/>
            <person name="Spaulding J."/>
            <person name="Stalker J."/>
            <person name="Stange-Thomann N."/>
            <person name="Stavropoulos S."/>
            <person name="Stone C."/>
            <person name="Strader C."/>
            <person name="Tesfaye S."/>
            <person name="Thomson T."/>
            <person name="Thoulutsang Y."/>
            <person name="Thoulutsang D."/>
            <person name="Topham K."/>
            <person name="Topping I."/>
            <person name="Tsamla T."/>
            <person name="Vassiliev H."/>
            <person name="Vo A."/>
            <person name="Wangchuk T."/>
            <person name="Wangdi T."/>
            <person name="Weiand M."/>
            <person name="Wilkinson J."/>
            <person name="Wilson A."/>
            <person name="Yadav S."/>
            <person name="Young G."/>
            <person name="Yu Q."/>
            <person name="Zembek L."/>
            <person name="Zhong D."/>
            <person name="Zimmer A."/>
            <person name="Zwirko Z."/>
            <person name="Jaffe D.B."/>
            <person name="Alvarez P."/>
            <person name="Brockman W."/>
            <person name="Butler J."/>
            <person name="Chin C."/>
            <person name="Gnerre S."/>
            <person name="Grabherr M."/>
            <person name="Kleber M."/>
            <person name="Mauceli E."/>
            <person name="MacCallum I."/>
        </authorList>
    </citation>
    <scope>NUCLEOTIDE SEQUENCE [LARGE SCALE GENOMIC DNA]</scope>
    <source>
        <strain evidence="13">white501</strain>
    </source>
</reference>
<accession>B4QUY5</accession>
<feature type="domain" description="Peptidase S1" evidence="11">
    <location>
        <begin position="215"/>
        <end position="463"/>
    </location>
</feature>
<comment type="subcellular location">
    <subcellularLocation>
        <location evidence="1">Secreted</location>
    </subcellularLocation>
</comment>
<keyword evidence="7" id="KW-1015">Disulfide bond</keyword>
<dbReference type="PROSITE" id="PS50240">
    <property type="entry name" value="TRYPSIN_DOM"/>
    <property type="match status" value="1"/>
</dbReference>
<dbReference type="SMART" id="SM00020">
    <property type="entry name" value="Tryp_SPc"/>
    <property type="match status" value="1"/>
</dbReference>
<evidence type="ECO:0000256" key="7">
    <source>
        <dbReference type="ARBA" id="ARBA00023157"/>
    </source>
</evidence>
<dbReference type="Gene3D" id="2.40.10.10">
    <property type="entry name" value="Trypsin-like serine proteases"/>
    <property type="match status" value="1"/>
</dbReference>
<evidence type="ECO:0000256" key="10">
    <source>
        <dbReference type="SAM" id="SignalP"/>
    </source>
</evidence>
<dbReference type="AlphaFoldDB" id="B4QUY5"/>
<dbReference type="FunFam" id="2.40.10.10:FF:000047">
    <property type="entry name" value="Trypsin eta"/>
    <property type="match status" value="1"/>
</dbReference>
<dbReference type="CDD" id="cd00190">
    <property type="entry name" value="Tryp_SPc"/>
    <property type="match status" value="1"/>
</dbReference>
<dbReference type="Pfam" id="PF00089">
    <property type="entry name" value="Trypsin"/>
    <property type="match status" value="1"/>
</dbReference>
<dbReference type="GO" id="GO:0005576">
    <property type="term" value="C:extracellular region"/>
    <property type="evidence" value="ECO:0007669"/>
    <property type="project" value="UniProtKB-SubCell"/>
</dbReference>
<gene>
    <name evidence="12" type="primary">Dsim\GD19695</name>
    <name evidence="12" type="ORF">Dsim_GD19695</name>
</gene>
<dbReference type="MEROPS" id="S01.A48"/>
<dbReference type="InterPro" id="IPR018114">
    <property type="entry name" value="TRYPSIN_HIS"/>
</dbReference>
<evidence type="ECO:0000313" key="13">
    <source>
        <dbReference type="Proteomes" id="UP000000304"/>
    </source>
</evidence>
<dbReference type="PROSITE" id="PS00134">
    <property type="entry name" value="TRYPSIN_HIS"/>
    <property type="match status" value="1"/>
</dbReference>
<dbReference type="InterPro" id="IPR009003">
    <property type="entry name" value="Peptidase_S1_PA"/>
</dbReference>
<feature type="compositionally biased region" description="Pro residues" evidence="9">
    <location>
        <begin position="161"/>
        <end position="176"/>
    </location>
</feature>
<keyword evidence="10" id="KW-0732">Signal</keyword>
<evidence type="ECO:0000256" key="1">
    <source>
        <dbReference type="ARBA" id="ARBA00004613"/>
    </source>
</evidence>
<proteinExistence type="predicted"/>
<evidence type="ECO:0000256" key="6">
    <source>
        <dbReference type="ARBA" id="ARBA00023145"/>
    </source>
</evidence>
<feature type="compositionally biased region" description="Basic and acidic residues" evidence="9">
    <location>
        <begin position="100"/>
        <end position="114"/>
    </location>
</feature>
<dbReference type="SUPFAM" id="SSF50494">
    <property type="entry name" value="Trypsin-like serine proteases"/>
    <property type="match status" value="1"/>
</dbReference>
<evidence type="ECO:0000256" key="4">
    <source>
        <dbReference type="ARBA" id="ARBA00022801"/>
    </source>
</evidence>
<dbReference type="Proteomes" id="UP000000304">
    <property type="component" value="Chromosome 3R"/>
</dbReference>
<dbReference type="STRING" id="7240.B4QUY5"/>
<dbReference type="PROSITE" id="PS00135">
    <property type="entry name" value="TRYPSIN_SER"/>
    <property type="match status" value="1"/>
</dbReference>
<evidence type="ECO:0000256" key="5">
    <source>
        <dbReference type="ARBA" id="ARBA00022825"/>
    </source>
</evidence>
<feature type="signal peptide" evidence="10">
    <location>
        <begin position="1"/>
        <end position="18"/>
    </location>
</feature>
<dbReference type="InterPro" id="IPR033116">
    <property type="entry name" value="TRYPSIN_SER"/>
</dbReference>
<keyword evidence="2" id="KW-0964">Secreted</keyword>
<dbReference type="InterPro" id="IPR001254">
    <property type="entry name" value="Trypsin_dom"/>
</dbReference>
<dbReference type="HOGENOM" id="CLU_006842_0_0_1"/>
<dbReference type="OrthoDB" id="8047158at2759"/>
<dbReference type="GO" id="GO:0004252">
    <property type="term" value="F:serine-type endopeptidase activity"/>
    <property type="evidence" value="ECO:0007669"/>
    <property type="project" value="InterPro"/>
</dbReference>
<evidence type="ECO:0000256" key="9">
    <source>
        <dbReference type="SAM" id="MobiDB-lite"/>
    </source>
</evidence>
<dbReference type="PANTHER" id="PTHR24258">
    <property type="entry name" value="SERINE PROTEASE-RELATED"/>
    <property type="match status" value="1"/>
</dbReference>
<dbReference type="EMBL" id="CM000364">
    <property type="protein sequence ID" value="EDX11566.1"/>
    <property type="molecule type" value="Genomic_DNA"/>
</dbReference>
<protein>
    <submittedName>
        <fullName evidence="12">GD19695</fullName>
    </submittedName>
</protein>
<dbReference type="PRINTS" id="PR00722">
    <property type="entry name" value="CHYMOTRYPSIN"/>
</dbReference>
<dbReference type="OMA" id="KIDYKCG"/>
<sequence length="464" mass="52365">MKILNLLILLVLVAVALSAPAASPDNAPTVSVLRYKDDQDLANIQRAIIAQYERIGGTTKVHQPLTANISPTMLRNLSVCLISFMGLWCLSHTHNQRLPPEGRMRPSRDDTIRSPVDRDIVFPELDAAPGRPEEKMWFHITDFQFDRVEGPTQPKPKPRQHPPPPRPGQPFPPPPGGFKKKENKQRRLCEQKYSEYVERIFPNDTAVAEDANDADFDGRVLARPGEYPHMAAVGFESDRGRVDYKCGGSLISERFVLTAAHCTSIYETAPKWVRIGDRDLVAEGRSVEGQLLRIEQVFAHPNYKKEMYYDDIALLKLEKEVELTEYVRPVRLWVFPELPTTIAFAMGYGATSFAKPMTNRLTNLNLTVVPNAECNAELPPLAETPSGVLESQICAQDYILNRDTCQGDSGGPLQLNLPGRRRRHRIHYHLIGITSYGVFCRSSYPSVYTRVSSFLDWIELTVWA</sequence>
<dbReference type="InterPro" id="IPR001314">
    <property type="entry name" value="Peptidase_S1A"/>
</dbReference>
<name>B4QUY5_DROSI</name>
<dbReference type="GO" id="GO:0016485">
    <property type="term" value="P:protein processing"/>
    <property type="evidence" value="ECO:0007669"/>
    <property type="project" value="UniProtKB-ARBA"/>
</dbReference>
<dbReference type="PhylomeDB" id="B4QUY5"/>
<feature type="region of interest" description="Disordered" evidence="9">
    <location>
        <begin position="147"/>
        <end position="185"/>
    </location>
</feature>
<evidence type="ECO:0000256" key="3">
    <source>
        <dbReference type="ARBA" id="ARBA00022670"/>
    </source>
</evidence>
<evidence type="ECO:0000256" key="2">
    <source>
        <dbReference type="ARBA" id="ARBA00022525"/>
    </source>
</evidence>
<dbReference type="SMR" id="B4QUY5"/>
<keyword evidence="13" id="KW-1185">Reference proteome</keyword>
<feature type="region of interest" description="Disordered" evidence="9">
    <location>
        <begin position="95"/>
        <end position="114"/>
    </location>
</feature>
<keyword evidence="4 8" id="KW-0378">Hydrolase</keyword>
<evidence type="ECO:0000259" key="11">
    <source>
        <dbReference type="PROSITE" id="PS50240"/>
    </source>
</evidence>
<evidence type="ECO:0000256" key="8">
    <source>
        <dbReference type="RuleBase" id="RU363034"/>
    </source>
</evidence>
<keyword evidence="6" id="KW-0865">Zymogen</keyword>
<evidence type="ECO:0000313" key="12">
    <source>
        <dbReference type="EMBL" id="EDX11566.1"/>
    </source>
</evidence>